<keyword evidence="2" id="KW-0812">Transmembrane</keyword>
<feature type="transmembrane region" description="Helical" evidence="2">
    <location>
        <begin position="137"/>
        <end position="156"/>
    </location>
</feature>
<gene>
    <name evidence="3" type="ORF">BMR1_03g01321</name>
</gene>
<dbReference type="GeneID" id="33043690"/>
<evidence type="ECO:0000256" key="1">
    <source>
        <dbReference type="SAM" id="MobiDB-lite"/>
    </source>
</evidence>
<sequence length="163" mass="18434">MPKKNKLGNKNQPRNDGDFEGEWNEEVAESSIEDGSMSMSPDFPLYGNCTMNVGDSNDLHIYVNCKSDEDSSFLDNDFDNGMLLLNENESKNKSSSLCIKIFVMAWIIILILCVIFREKIGNVIKMFANKVSKLGPISFLYYILALSACFPVFMPIELMESFN</sequence>
<keyword evidence="2" id="KW-0472">Membrane</keyword>
<dbReference type="RefSeq" id="XP_012648875.2">
    <property type="nucleotide sequence ID" value="XM_012793421.2"/>
</dbReference>
<reference evidence="3 4" key="3">
    <citation type="journal article" date="2016" name="Sci. Rep.">
        <title>Genome-wide diversity and gene expression profiling of Babesia microti isolates identify polymorphic genes that mediate host-pathogen interactions.</title>
        <authorList>
            <person name="Silva J.C."/>
            <person name="Cornillot E."/>
            <person name="McCracken C."/>
            <person name="Usmani-Brown S."/>
            <person name="Dwivedi A."/>
            <person name="Ifeonu O.O."/>
            <person name="Crabtree J."/>
            <person name="Gotia H.T."/>
            <person name="Virji A.Z."/>
            <person name="Reynes C."/>
            <person name="Colinge J."/>
            <person name="Kumar V."/>
            <person name="Lawres L."/>
            <person name="Pazzi J.E."/>
            <person name="Pablo J.V."/>
            <person name="Hung C."/>
            <person name="Brancato J."/>
            <person name="Kumari P."/>
            <person name="Orvis J."/>
            <person name="Tretina K."/>
            <person name="Chibucos M."/>
            <person name="Ott S."/>
            <person name="Sadzewicz L."/>
            <person name="Sengamalay N."/>
            <person name="Shetty A.C."/>
            <person name="Su Q."/>
            <person name="Tallon L."/>
            <person name="Fraser C.M."/>
            <person name="Frutos R."/>
            <person name="Molina D.M."/>
            <person name="Krause P.J."/>
            <person name="Ben Mamoun C."/>
        </authorList>
    </citation>
    <scope>NUCLEOTIDE SEQUENCE [LARGE SCALE GENOMIC DNA]</scope>
    <source>
        <strain evidence="3 4">RI</strain>
    </source>
</reference>
<evidence type="ECO:0000256" key="2">
    <source>
        <dbReference type="SAM" id="Phobius"/>
    </source>
</evidence>
<evidence type="ECO:0000313" key="4">
    <source>
        <dbReference type="Proteomes" id="UP000002899"/>
    </source>
</evidence>
<reference evidence="3 4" key="2">
    <citation type="journal article" date="2013" name="PLoS ONE">
        <title>Whole genome mapping and re-organization of the nuclear and mitochondrial genomes of Babesia microti isolates.</title>
        <authorList>
            <person name="Cornillot E."/>
            <person name="Dassouli A."/>
            <person name="Garg A."/>
            <person name="Pachikara N."/>
            <person name="Randazzo S."/>
            <person name="Depoix D."/>
            <person name="Carcy B."/>
            <person name="Delbecq S."/>
            <person name="Frutos R."/>
            <person name="Silva J.C."/>
            <person name="Sutton R."/>
            <person name="Krause P.J."/>
            <person name="Mamoun C.B."/>
        </authorList>
    </citation>
    <scope>NUCLEOTIDE SEQUENCE [LARGE SCALE GENOMIC DNA]</scope>
    <source>
        <strain evidence="3 4">RI</strain>
    </source>
</reference>
<feature type="compositionally biased region" description="Acidic residues" evidence="1">
    <location>
        <begin position="18"/>
        <end position="32"/>
    </location>
</feature>
<feature type="transmembrane region" description="Helical" evidence="2">
    <location>
        <begin position="97"/>
        <end position="117"/>
    </location>
</feature>
<dbReference type="VEuPathDB" id="PiroplasmaDB:BMR1_03g01321"/>
<dbReference type="KEGG" id="bmic:BMR1_03g01321"/>
<feature type="region of interest" description="Disordered" evidence="1">
    <location>
        <begin position="1"/>
        <end position="39"/>
    </location>
</feature>
<keyword evidence="2" id="KW-1133">Transmembrane helix</keyword>
<name>A0A1R4ABD7_BABMR</name>
<dbReference type="Proteomes" id="UP000002899">
    <property type="component" value="Chromosome III"/>
</dbReference>
<dbReference type="AlphaFoldDB" id="A0A1R4ABD7"/>
<accession>A0A1R4ABD7</accession>
<organism evidence="3 4">
    <name type="scientific">Babesia microti (strain RI)</name>
    <dbReference type="NCBI Taxonomy" id="1133968"/>
    <lineage>
        <taxon>Eukaryota</taxon>
        <taxon>Sar</taxon>
        <taxon>Alveolata</taxon>
        <taxon>Apicomplexa</taxon>
        <taxon>Aconoidasida</taxon>
        <taxon>Piroplasmida</taxon>
        <taxon>Babesiidae</taxon>
        <taxon>Babesia</taxon>
    </lineage>
</organism>
<evidence type="ECO:0000313" key="3">
    <source>
        <dbReference type="EMBL" id="SJK86333.1"/>
    </source>
</evidence>
<dbReference type="EMBL" id="LN871598">
    <property type="protein sequence ID" value="SJK86333.1"/>
    <property type="molecule type" value="Genomic_DNA"/>
</dbReference>
<proteinExistence type="predicted"/>
<protein>
    <submittedName>
        <fullName evidence="3">Uncharacterized protein</fullName>
    </submittedName>
</protein>
<reference evidence="3 4" key="1">
    <citation type="journal article" date="2012" name="Nucleic Acids Res.">
        <title>Sequencing of the smallest Apicomplexan genome from the human pathogen Babesia microti.</title>
        <authorList>
            <person name="Cornillot E."/>
            <person name="Hadj-Kaddour K."/>
            <person name="Dassouli A."/>
            <person name="Noel B."/>
            <person name="Ranwez V."/>
            <person name="Vacherie B."/>
            <person name="Augagneur Y."/>
            <person name="Bres V."/>
            <person name="Duclos A."/>
            <person name="Randazzo S."/>
            <person name="Carcy B."/>
            <person name="Debierre-Grockiego F."/>
            <person name="Delbecq S."/>
            <person name="Moubri-Menage K."/>
            <person name="Shams-Eldin H."/>
            <person name="Usmani-Brown S."/>
            <person name="Bringaud F."/>
            <person name="Wincker P."/>
            <person name="Vivares C.P."/>
            <person name="Schwarz R.T."/>
            <person name="Schetters T.P."/>
            <person name="Krause P.J."/>
            <person name="Gorenflot A."/>
            <person name="Berry V."/>
            <person name="Barbe V."/>
            <person name="Ben Mamoun C."/>
        </authorList>
    </citation>
    <scope>NUCLEOTIDE SEQUENCE [LARGE SCALE GENOMIC DNA]</scope>
    <source>
        <strain evidence="3 4">RI</strain>
    </source>
</reference>
<keyword evidence="4" id="KW-1185">Reference proteome</keyword>